<reference evidence="1" key="1">
    <citation type="submission" date="2021-02" db="EMBL/GenBank/DDBJ databases">
        <authorList>
            <person name="Dougan E. K."/>
            <person name="Rhodes N."/>
            <person name="Thang M."/>
            <person name="Chan C."/>
        </authorList>
    </citation>
    <scope>NUCLEOTIDE SEQUENCE</scope>
</reference>
<gene>
    <name evidence="1" type="ORF">SPIL2461_LOCUS21951</name>
</gene>
<dbReference type="Proteomes" id="UP000649617">
    <property type="component" value="Unassembled WGS sequence"/>
</dbReference>
<protein>
    <submittedName>
        <fullName evidence="1">Uncharacterized protein</fullName>
    </submittedName>
</protein>
<name>A0A812XZL3_SYMPI</name>
<accession>A0A812XZL3</accession>
<dbReference type="AlphaFoldDB" id="A0A812XZL3"/>
<keyword evidence="2" id="KW-1185">Reference proteome</keyword>
<sequence length="160" mass="17653">MVTAGLRGSHLRNMMGIMGFVVMFGDLLRSLSERNSVLQRTYSRSNKASHFLLVLFKSLADCGFSCFEKETALILKLTERFQQRYCHYSLNNSSKVVDLDQLAPASASASASALACRVSALKKCLEFHAVAEACGASLWLFAWDLELESAWLFAQPGATC</sequence>
<dbReference type="EMBL" id="CAJNIZ010046744">
    <property type="protein sequence ID" value="CAE7755554.1"/>
    <property type="molecule type" value="Genomic_DNA"/>
</dbReference>
<comment type="caution">
    <text evidence="1">The sequence shown here is derived from an EMBL/GenBank/DDBJ whole genome shotgun (WGS) entry which is preliminary data.</text>
</comment>
<evidence type="ECO:0000313" key="1">
    <source>
        <dbReference type="EMBL" id="CAE7755554.1"/>
    </source>
</evidence>
<proteinExistence type="predicted"/>
<evidence type="ECO:0000313" key="2">
    <source>
        <dbReference type="Proteomes" id="UP000649617"/>
    </source>
</evidence>
<organism evidence="1 2">
    <name type="scientific">Symbiodinium pilosum</name>
    <name type="common">Dinoflagellate</name>
    <dbReference type="NCBI Taxonomy" id="2952"/>
    <lineage>
        <taxon>Eukaryota</taxon>
        <taxon>Sar</taxon>
        <taxon>Alveolata</taxon>
        <taxon>Dinophyceae</taxon>
        <taxon>Suessiales</taxon>
        <taxon>Symbiodiniaceae</taxon>
        <taxon>Symbiodinium</taxon>
    </lineage>
</organism>